<reference evidence="1" key="1">
    <citation type="submission" date="2020-07" db="EMBL/GenBank/DDBJ databases">
        <authorList>
            <person name="Nazaruddin N."/>
        </authorList>
    </citation>
    <scope>NUCLEOTIDE SEQUENCE</scope>
</reference>
<gene>
    <name evidence="1" type="ORF">MHI_LOCUS881117</name>
</gene>
<organism evidence="1 2">
    <name type="scientific">Heterotrigona itama</name>
    <dbReference type="NCBI Taxonomy" id="395501"/>
    <lineage>
        <taxon>Eukaryota</taxon>
        <taxon>Metazoa</taxon>
        <taxon>Ecdysozoa</taxon>
        <taxon>Arthropoda</taxon>
        <taxon>Hexapoda</taxon>
        <taxon>Insecta</taxon>
        <taxon>Pterygota</taxon>
        <taxon>Neoptera</taxon>
        <taxon>Endopterygota</taxon>
        <taxon>Hymenoptera</taxon>
        <taxon>Apocrita</taxon>
        <taxon>Aculeata</taxon>
        <taxon>Apoidea</taxon>
        <taxon>Anthophila</taxon>
        <taxon>Apidae</taxon>
        <taxon>Heterotrigona</taxon>
    </lineage>
</organism>
<keyword evidence="2" id="KW-1185">Reference proteome</keyword>
<dbReference type="EMBL" id="CAJDYZ010011652">
    <property type="protein sequence ID" value="CAD1479801.1"/>
    <property type="molecule type" value="Genomic_DNA"/>
</dbReference>
<proteinExistence type="predicted"/>
<evidence type="ECO:0000313" key="2">
    <source>
        <dbReference type="Proteomes" id="UP000752696"/>
    </source>
</evidence>
<protein>
    <submittedName>
        <fullName evidence="1">Uncharacterized protein</fullName>
    </submittedName>
</protein>
<name>A0A6V7HL30_9HYME</name>
<feature type="non-terminal residue" evidence="1">
    <location>
        <position position="1"/>
    </location>
</feature>
<comment type="caution">
    <text evidence="1">The sequence shown here is derived from an EMBL/GenBank/DDBJ whole genome shotgun (WGS) entry which is preliminary data.</text>
</comment>
<evidence type="ECO:0000313" key="1">
    <source>
        <dbReference type="EMBL" id="CAD1479801.1"/>
    </source>
</evidence>
<dbReference type="Proteomes" id="UP000752696">
    <property type="component" value="Unassembled WGS sequence"/>
</dbReference>
<sequence>RSHRSSATQQPTNILKPAHLRFSRKIPPAGRSVYSMKSQIFTKVEAEVVAIYLEPPEDLSGTWLAVKTSGTEFKFHKLVRPLHPRRNRVG</sequence>
<dbReference type="AlphaFoldDB" id="A0A6V7HL30"/>
<accession>A0A6V7HL30</accession>